<evidence type="ECO:0000313" key="2">
    <source>
        <dbReference type="EMBL" id="SON53554.1"/>
    </source>
</evidence>
<evidence type="ECO:0000256" key="1">
    <source>
        <dbReference type="SAM" id="MobiDB-lite"/>
    </source>
</evidence>
<sequence length="44" mass="4986">MSFAKTIVRYVAGQKPASQRSASNMRNRETRAREEARNAVYIGL</sequence>
<dbReference type="Proteomes" id="UP000223606">
    <property type="component" value="Chromosome 1"/>
</dbReference>
<feature type="region of interest" description="Disordered" evidence="1">
    <location>
        <begin position="14"/>
        <end position="34"/>
    </location>
</feature>
<dbReference type="EMBL" id="LT960614">
    <property type="protein sequence ID" value="SON53554.1"/>
    <property type="molecule type" value="Genomic_DNA"/>
</dbReference>
<proteinExistence type="predicted"/>
<name>A0A2C9CZY0_9HYPH</name>
<dbReference type="RefSeq" id="WP_281259978.1">
    <property type="nucleotide sequence ID" value="NZ_LT960614.1"/>
</dbReference>
<organism evidence="2 3">
    <name type="scientific">Hartmannibacter diazotrophicus</name>
    <dbReference type="NCBI Taxonomy" id="1482074"/>
    <lineage>
        <taxon>Bacteria</taxon>
        <taxon>Pseudomonadati</taxon>
        <taxon>Pseudomonadota</taxon>
        <taxon>Alphaproteobacteria</taxon>
        <taxon>Hyphomicrobiales</taxon>
        <taxon>Pleomorphomonadaceae</taxon>
        <taxon>Hartmannibacter</taxon>
    </lineage>
</organism>
<gene>
    <name evidence="2" type="ORF">HDIA_0013</name>
</gene>
<keyword evidence="3" id="KW-1185">Reference proteome</keyword>
<evidence type="ECO:0000313" key="3">
    <source>
        <dbReference type="Proteomes" id="UP000223606"/>
    </source>
</evidence>
<accession>A0A2C9CZY0</accession>
<reference evidence="3" key="1">
    <citation type="submission" date="2017-09" db="EMBL/GenBank/DDBJ databases">
        <title>Genome sequence of Nannocystis excedens DSM 71.</title>
        <authorList>
            <person name="Blom J."/>
        </authorList>
    </citation>
    <scope>NUCLEOTIDE SEQUENCE [LARGE SCALE GENOMIC DNA]</scope>
    <source>
        <strain evidence="3">type strain: E19</strain>
    </source>
</reference>
<protein>
    <submittedName>
        <fullName evidence="2">Uncharacterized protein</fullName>
    </submittedName>
</protein>
<dbReference type="AlphaFoldDB" id="A0A2C9CZY0"/>
<dbReference type="KEGG" id="hdi:HDIA_0013"/>